<proteinExistence type="predicted"/>
<comment type="caution">
    <text evidence="1">The sequence shown here is derived from an EMBL/GenBank/DDBJ whole genome shotgun (WGS) entry which is preliminary data.</text>
</comment>
<reference evidence="1 2" key="1">
    <citation type="submission" date="2021-06" db="EMBL/GenBank/DDBJ databases">
        <title>Caerostris darwini draft genome.</title>
        <authorList>
            <person name="Kono N."/>
            <person name="Arakawa K."/>
        </authorList>
    </citation>
    <scope>NUCLEOTIDE SEQUENCE [LARGE SCALE GENOMIC DNA]</scope>
</reference>
<gene>
    <name evidence="1" type="ORF">CDAR_447701</name>
</gene>
<keyword evidence="2" id="KW-1185">Reference proteome</keyword>
<sequence>MLTGVLSDYDSGHVGDLRETLHQKGVLGEDWKCFGVVYMRDKIEESASDILLKGCFKKGSKYYNVIGIRNEIEGSVFDISPKGWLAKD</sequence>
<evidence type="ECO:0000313" key="2">
    <source>
        <dbReference type="Proteomes" id="UP001054837"/>
    </source>
</evidence>
<dbReference type="AlphaFoldDB" id="A0AAV4PT16"/>
<dbReference type="EMBL" id="BPLQ01003280">
    <property type="protein sequence ID" value="GIX99291.1"/>
    <property type="molecule type" value="Genomic_DNA"/>
</dbReference>
<name>A0AAV4PT16_9ARAC</name>
<dbReference type="Proteomes" id="UP001054837">
    <property type="component" value="Unassembled WGS sequence"/>
</dbReference>
<organism evidence="1 2">
    <name type="scientific">Caerostris darwini</name>
    <dbReference type="NCBI Taxonomy" id="1538125"/>
    <lineage>
        <taxon>Eukaryota</taxon>
        <taxon>Metazoa</taxon>
        <taxon>Ecdysozoa</taxon>
        <taxon>Arthropoda</taxon>
        <taxon>Chelicerata</taxon>
        <taxon>Arachnida</taxon>
        <taxon>Araneae</taxon>
        <taxon>Araneomorphae</taxon>
        <taxon>Entelegynae</taxon>
        <taxon>Araneoidea</taxon>
        <taxon>Araneidae</taxon>
        <taxon>Caerostris</taxon>
    </lineage>
</organism>
<evidence type="ECO:0000313" key="1">
    <source>
        <dbReference type="EMBL" id="GIX99291.1"/>
    </source>
</evidence>
<accession>A0AAV4PT16</accession>
<protein>
    <submittedName>
        <fullName evidence="1">Uncharacterized protein</fullName>
    </submittedName>
</protein>